<evidence type="ECO:0000313" key="7">
    <source>
        <dbReference type="EMBL" id="KAF7138862.1"/>
    </source>
</evidence>
<sequence length="327" mass="35878">MENQNPVSENLPKLLILRPPHIIKLFEDQFSDKFQLLKLWESPIPTDQFLAAHCASVEAMLISGLTPITADVLRRLPLLRLICTTSAGLNHIDLPECRRRGVSIANAGSAYSEDVADLAVGLLIDVLRRVSAANRFVRDGAWPIKGDYPLGSKLGGKRVGIIGLGSIGFLVAKRLEAIGCSISYNSRKKKPSVPFPFYDNVCDLATNCDVLVLCCALTDQTRHMINKEVLLALGKEGVIINIARGAIIDEKELVRCLVEGEIAGAGLDVFENEPQVPQELFALDNVVMSPHRAVFTHESLWDLCQLMLGNLEAFFSNKPLLSPVVDE</sequence>
<dbReference type="InterPro" id="IPR006140">
    <property type="entry name" value="D-isomer_DH_NAD-bd"/>
</dbReference>
<dbReference type="AlphaFoldDB" id="A0A834GNQ4"/>
<feature type="domain" description="D-isomer specific 2-hydroxyacid dehydrogenase NAD-binding" evidence="6">
    <location>
        <begin position="120"/>
        <end position="293"/>
    </location>
</feature>
<keyword evidence="2 4" id="KW-0560">Oxidoreductase</keyword>
<dbReference type="InterPro" id="IPR050223">
    <property type="entry name" value="D-isomer_2-hydroxyacid_DH"/>
</dbReference>
<dbReference type="Pfam" id="PF02826">
    <property type="entry name" value="2-Hacid_dh_C"/>
    <property type="match status" value="1"/>
</dbReference>
<dbReference type="FunFam" id="3.40.50.720:FF:000213">
    <property type="entry name" value="Putative 2-hydroxyacid dehydrogenase"/>
    <property type="match status" value="1"/>
</dbReference>
<accession>A0A834GNQ4</accession>
<dbReference type="PANTHER" id="PTHR10996:SF179">
    <property type="entry name" value="D-ISOMER SPECIFIC 2-HYDROXYACID DEHYDROGENASE FAMILY PROTEIN-RELATED"/>
    <property type="match status" value="1"/>
</dbReference>
<evidence type="ECO:0000256" key="4">
    <source>
        <dbReference type="RuleBase" id="RU003719"/>
    </source>
</evidence>
<evidence type="ECO:0000313" key="8">
    <source>
        <dbReference type="Proteomes" id="UP000626092"/>
    </source>
</evidence>
<comment type="caution">
    <text evidence="7">The sequence shown here is derived from an EMBL/GenBank/DDBJ whole genome shotgun (WGS) entry which is preliminary data.</text>
</comment>
<name>A0A834GNQ4_RHOSS</name>
<keyword evidence="1" id="KW-0521">NADP</keyword>
<dbReference type="GO" id="GO:0051287">
    <property type="term" value="F:NAD binding"/>
    <property type="evidence" value="ECO:0007669"/>
    <property type="project" value="InterPro"/>
</dbReference>
<dbReference type="SUPFAM" id="SSF51735">
    <property type="entry name" value="NAD(P)-binding Rossmann-fold domains"/>
    <property type="match status" value="1"/>
</dbReference>
<dbReference type="OrthoDB" id="298012at2759"/>
<dbReference type="InterPro" id="IPR006139">
    <property type="entry name" value="D-isomer_2_OHA_DH_cat_dom"/>
</dbReference>
<dbReference type="PANTHER" id="PTHR10996">
    <property type="entry name" value="2-HYDROXYACID DEHYDROGENASE-RELATED"/>
    <property type="match status" value="1"/>
</dbReference>
<dbReference type="SUPFAM" id="SSF52283">
    <property type="entry name" value="Formate/glycerate dehydrogenase catalytic domain-like"/>
    <property type="match status" value="1"/>
</dbReference>
<protein>
    <submittedName>
        <fullName evidence="7">Uncharacterized protein</fullName>
    </submittedName>
</protein>
<dbReference type="EMBL" id="WJXA01000007">
    <property type="protein sequence ID" value="KAF7138862.1"/>
    <property type="molecule type" value="Genomic_DNA"/>
</dbReference>
<dbReference type="Gene3D" id="3.40.50.720">
    <property type="entry name" value="NAD(P)-binding Rossmann-like Domain"/>
    <property type="match status" value="2"/>
</dbReference>
<evidence type="ECO:0000259" key="6">
    <source>
        <dbReference type="Pfam" id="PF02826"/>
    </source>
</evidence>
<evidence type="ECO:0000256" key="2">
    <source>
        <dbReference type="ARBA" id="ARBA00023002"/>
    </source>
</evidence>
<comment type="similarity">
    <text evidence="4">Belongs to the D-isomer specific 2-hydroxyacid dehydrogenase family.</text>
</comment>
<feature type="domain" description="D-isomer specific 2-hydroxyacid dehydrogenase catalytic" evidence="5">
    <location>
        <begin position="21"/>
        <end position="324"/>
    </location>
</feature>
<organism evidence="7 8">
    <name type="scientific">Rhododendron simsii</name>
    <name type="common">Sims's rhododendron</name>
    <dbReference type="NCBI Taxonomy" id="118357"/>
    <lineage>
        <taxon>Eukaryota</taxon>
        <taxon>Viridiplantae</taxon>
        <taxon>Streptophyta</taxon>
        <taxon>Embryophyta</taxon>
        <taxon>Tracheophyta</taxon>
        <taxon>Spermatophyta</taxon>
        <taxon>Magnoliopsida</taxon>
        <taxon>eudicotyledons</taxon>
        <taxon>Gunneridae</taxon>
        <taxon>Pentapetalae</taxon>
        <taxon>asterids</taxon>
        <taxon>Ericales</taxon>
        <taxon>Ericaceae</taxon>
        <taxon>Ericoideae</taxon>
        <taxon>Rhodoreae</taxon>
        <taxon>Rhododendron</taxon>
    </lineage>
</organism>
<keyword evidence="8" id="KW-1185">Reference proteome</keyword>
<dbReference type="Pfam" id="PF00389">
    <property type="entry name" value="2-Hacid_dh"/>
    <property type="match status" value="1"/>
</dbReference>
<keyword evidence="3" id="KW-0520">NAD</keyword>
<proteinExistence type="inferred from homology"/>
<dbReference type="Proteomes" id="UP000626092">
    <property type="component" value="Unassembled WGS sequence"/>
</dbReference>
<gene>
    <name evidence="7" type="ORF">RHSIM_Rhsim07G0023500</name>
</gene>
<dbReference type="CDD" id="cd12156">
    <property type="entry name" value="HPPR"/>
    <property type="match status" value="1"/>
</dbReference>
<evidence type="ECO:0000256" key="1">
    <source>
        <dbReference type="ARBA" id="ARBA00022857"/>
    </source>
</evidence>
<evidence type="ECO:0000256" key="3">
    <source>
        <dbReference type="ARBA" id="ARBA00023027"/>
    </source>
</evidence>
<reference evidence="7" key="1">
    <citation type="submission" date="2019-11" db="EMBL/GenBank/DDBJ databases">
        <authorList>
            <person name="Liu Y."/>
            <person name="Hou J."/>
            <person name="Li T.-Q."/>
            <person name="Guan C.-H."/>
            <person name="Wu X."/>
            <person name="Wu H.-Z."/>
            <person name="Ling F."/>
            <person name="Zhang R."/>
            <person name="Shi X.-G."/>
            <person name="Ren J.-P."/>
            <person name="Chen E.-F."/>
            <person name="Sun J.-M."/>
        </authorList>
    </citation>
    <scope>NUCLEOTIDE SEQUENCE</scope>
    <source>
        <strain evidence="7">Adult_tree_wgs_1</strain>
        <tissue evidence="7">Leaves</tissue>
    </source>
</reference>
<dbReference type="GO" id="GO:0030267">
    <property type="term" value="F:glyoxylate reductase (NADPH) activity"/>
    <property type="evidence" value="ECO:0007669"/>
    <property type="project" value="TreeGrafter"/>
</dbReference>
<dbReference type="GO" id="GO:0016618">
    <property type="term" value="F:hydroxypyruvate reductase [NAD(P)H] activity"/>
    <property type="evidence" value="ECO:0007669"/>
    <property type="project" value="TreeGrafter"/>
</dbReference>
<dbReference type="InterPro" id="IPR036291">
    <property type="entry name" value="NAD(P)-bd_dom_sf"/>
</dbReference>
<dbReference type="GO" id="GO:0005829">
    <property type="term" value="C:cytosol"/>
    <property type="evidence" value="ECO:0007669"/>
    <property type="project" value="TreeGrafter"/>
</dbReference>
<evidence type="ECO:0000259" key="5">
    <source>
        <dbReference type="Pfam" id="PF00389"/>
    </source>
</evidence>